<dbReference type="Pfam" id="PF14355">
    <property type="entry name" value="Abi_C"/>
    <property type="match status" value="1"/>
</dbReference>
<dbReference type="InterPro" id="IPR026001">
    <property type="entry name" value="Abi-like_C"/>
</dbReference>
<proteinExistence type="predicted"/>
<comment type="caution">
    <text evidence="2">The sequence shown here is derived from an EMBL/GenBank/DDBJ whole genome shotgun (WGS) entry which is preliminary data.</text>
</comment>
<feature type="domain" description="Abortive infection protein-like C-terminal" evidence="1">
    <location>
        <begin position="225"/>
        <end position="267"/>
    </location>
</feature>
<evidence type="ECO:0000313" key="3">
    <source>
        <dbReference type="Proteomes" id="UP001589587"/>
    </source>
</evidence>
<evidence type="ECO:0000313" key="2">
    <source>
        <dbReference type="EMBL" id="MFB9781434.1"/>
    </source>
</evidence>
<dbReference type="RefSeq" id="WP_047269960.1">
    <property type="nucleotide sequence ID" value="NZ_JBHMAS010000048.1"/>
</dbReference>
<sequence length="277" mass="29579">MLHAANPSGGVNETVRTRLAMVLYKHQQPRAAGDPRFPSMTDQMVSIAIERLVFVQGNLRLGGLAPTSGALLRHFAGLIMDEEVSVVLDAVGAYADAHARVPGVPWMKDAEEAFLADVEDVLASTEYGVRGRELVLRTDLASAVLVDEPLRLLSAGVPALEKIDLKYREAVAELSAGKPADAITDAGTALEMLLDALGYSGGTLGDQLKAAKKQEWLAGVDTPLANALENLVKWIASVRNQRSDAHDTQSPDQANAELMVRLVGVLALRFGPAVPEK</sequence>
<dbReference type="Proteomes" id="UP001589587">
    <property type="component" value="Unassembled WGS sequence"/>
</dbReference>
<dbReference type="EMBL" id="JBHMAS010000048">
    <property type="protein sequence ID" value="MFB9781434.1"/>
    <property type="molecule type" value="Genomic_DNA"/>
</dbReference>
<name>A0ABV5XGA7_9NOCA</name>
<accession>A0ABV5XGA7</accession>
<keyword evidence="3" id="KW-1185">Reference proteome</keyword>
<evidence type="ECO:0000259" key="1">
    <source>
        <dbReference type="Pfam" id="PF14355"/>
    </source>
</evidence>
<reference evidence="2 3" key="1">
    <citation type="submission" date="2024-09" db="EMBL/GenBank/DDBJ databases">
        <authorList>
            <person name="Sun Q."/>
            <person name="Mori K."/>
        </authorList>
    </citation>
    <scope>NUCLEOTIDE SEQUENCE [LARGE SCALE GENOMIC DNA]</scope>
    <source>
        <strain evidence="2 3">JCM 11411</strain>
    </source>
</reference>
<gene>
    <name evidence="2" type="ORF">ACFFQ6_17230</name>
</gene>
<protein>
    <submittedName>
        <fullName evidence="2">Abortive infection family protein</fullName>
    </submittedName>
</protein>
<organism evidence="2 3">
    <name type="scientific">Rhodococcus baikonurensis</name>
    <dbReference type="NCBI Taxonomy" id="172041"/>
    <lineage>
        <taxon>Bacteria</taxon>
        <taxon>Bacillati</taxon>
        <taxon>Actinomycetota</taxon>
        <taxon>Actinomycetes</taxon>
        <taxon>Mycobacteriales</taxon>
        <taxon>Nocardiaceae</taxon>
        <taxon>Rhodococcus</taxon>
        <taxon>Rhodococcus erythropolis group</taxon>
    </lineage>
</organism>